<dbReference type="PANTHER" id="PTHR10775">
    <property type="entry name" value="OS08G0208400 PROTEIN"/>
    <property type="match status" value="1"/>
</dbReference>
<comment type="caution">
    <text evidence="2">The sequence shown here is derived from an EMBL/GenBank/DDBJ whole genome shotgun (WGS) entry which is preliminary data.</text>
</comment>
<feature type="domain" description="DUF4218" evidence="1">
    <location>
        <begin position="282"/>
        <end position="337"/>
    </location>
</feature>
<dbReference type="Pfam" id="PF13960">
    <property type="entry name" value="DUF4218"/>
    <property type="match status" value="1"/>
</dbReference>
<dbReference type="AlphaFoldDB" id="A0AAD4V4Y7"/>
<organism evidence="2 3">
    <name type="scientific">Prunus dulcis</name>
    <name type="common">Almond</name>
    <name type="synonym">Amygdalus dulcis</name>
    <dbReference type="NCBI Taxonomy" id="3755"/>
    <lineage>
        <taxon>Eukaryota</taxon>
        <taxon>Viridiplantae</taxon>
        <taxon>Streptophyta</taxon>
        <taxon>Embryophyta</taxon>
        <taxon>Tracheophyta</taxon>
        <taxon>Spermatophyta</taxon>
        <taxon>Magnoliopsida</taxon>
        <taxon>eudicotyledons</taxon>
        <taxon>Gunneridae</taxon>
        <taxon>Pentapetalae</taxon>
        <taxon>rosids</taxon>
        <taxon>fabids</taxon>
        <taxon>Rosales</taxon>
        <taxon>Rosaceae</taxon>
        <taxon>Amygdaloideae</taxon>
        <taxon>Amygdaleae</taxon>
        <taxon>Prunus</taxon>
    </lineage>
</organism>
<evidence type="ECO:0000313" key="2">
    <source>
        <dbReference type="EMBL" id="KAI5317953.1"/>
    </source>
</evidence>
<name>A0AAD4V4Y7_PRUDU</name>
<dbReference type="EMBL" id="JAJFAZ020000007">
    <property type="protein sequence ID" value="KAI5317953.1"/>
    <property type="molecule type" value="Genomic_DNA"/>
</dbReference>
<evidence type="ECO:0000259" key="1">
    <source>
        <dbReference type="Pfam" id="PF13960"/>
    </source>
</evidence>
<sequence>MMLTLLISGPKQPGNDIDVYLEPLIDDLKSLWDGIRGVYDAHNGEYFTLRAALMWTINDFPTYGNLSGCVVKGYKACPICGDDTPSHRLKNGHKICYIGHRKWLPINHPYRRQHAAFNGKPEYGIPPEPLTGEEVLHMVENSDRVCWKKKLIFFDLEYWKYLPVRHALDVMHIEKNVCDSIIGTLLKIPGKNKDGIAARLDLLNMGVKTDLQPEYGERRTRLPPGPWNLSRAEKREVCNSFYGMKVPEGYSSNIKNLVSLQDSRLLGLKSHDCHTLMQQLLPVAIRSVLEKPARYAITLLKGYVQNRTRPEGCIAERYIAEEAVEFCTQHLSGVSTVGVPSSQKMGVSKPLSGCTVSVVDQDLLNQAHLYVLENTEEVLPYIEQHMIHIKTAYPKFRKRTKWLQDNHNSTFIQWLRFK</sequence>
<evidence type="ECO:0000313" key="3">
    <source>
        <dbReference type="Proteomes" id="UP001054821"/>
    </source>
</evidence>
<dbReference type="InterPro" id="IPR004242">
    <property type="entry name" value="Transposase_21"/>
</dbReference>
<keyword evidence="3" id="KW-1185">Reference proteome</keyword>
<reference evidence="2 3" key="1">
    <citation type="journal article" date="2022" name="G3 (Bethesda)">
        <title>Whole-genome sequence and methylome profiling of the almond [Prunus dulcis (Mill.) D.A. Webb] cultivar 'Nonpareil'.</title>
        <authorList>
            <person name="D'Amico-Willman K.M."/>
            <person name="Ouma W.Z."/>
            <person name="Meulia T."/>
            <person name="Sideli G.M."/>
            <person name="Gradziel T.M."/>
            <person name="Fresnedo-Ramirez J."/>
        </authorList>
    </citation>
    <scope>NUCLEOTIDE SEQUENCE [LARGE SCALE GENOMIC DNA]</scope>
    <source>
        <strain evidence="2">Clone GOH B32 T37-40</strain>
    </source>
</reference>
<accession>A0AAD4V4Y7</accession>
<dbReference type="PANTHER" id="PTHR10775:SF179">
    <property type="entry name" value="TRANSPOSON, EN_SPM-LIKE, TRANSPOSASE-ASSOCIATED DOMAIN PROTEIN"/>
    <property type="match status" value="1"/>
</dbReference>
<dbReference type="InterPro" id="IPR025452">
    <property type="entry name" value="DUF4218"/>
</dbReference>
<protein>
    <recommendedName>
        <fullName evidence="1">DUF4218 domain-containing protein</fullName>
    </recommendedName>
</protein>
<dbReference type="Pfam" id="PF02992">
    <property type="entry name" value="Transposase_21"/>
    <property type="match status" value="1"/>
</dbReference>
<gene>
    <name evidence="2" type="ORF">L3X38_037660</name>
</gene>
<proteinExistence type="predicted"/>
<dbReference type="Proteomes" id="UP001054821">
    <property type="component" value="Chromosome 7"/>
</dbReference>